<sequence length="283" mass="33276">MNNRNLTDQQRVTVAKLEYQLLEPNQVIILAGQPFGKVLQHIYTADGLQMFVIENRPQKEYTLLFKGSSGIMKGNPETWTNEWLDTNLPIGWSMLFQRGEIPQQLRTATRVLNRVLCQHPNAHFYLYGHSLGSINVQYALSHCHHIGQIRRADIYEGPNIYWLLNASERKQVRKFKHKVYNYVDVYDPIVVGYVDGRRLVGRLKYVDSHLLPPINQHMWGGYMFTSRGKLKTRSIDKLFLKRGAMDQYWMKNGHELYQERLNLRQLQQLKKIHHRSQLAFAKD</sequence>
<evidence type="ECO:0008006" key="3">
    <source>
        <dbReference type="Google" id="ProtNLM"/>
    </source>
</evidence>
<dbReference type="EMBL" id="JACJKU010000113">
    <property type="protein sequence ID" value="MBM6941334.1"/>
    <property type="molecule type" value="Genomic_DNA"/>
</dbReference>
<dbReference type="SUPFAM" id="SSF53474">
    <property type="entry name" value="alpha/beta-Hydrolases"/>
    <property type="match status" value="1"/>
</dbReference>
<protein>
    <recommendedName>
        <fullName evidence="3">DUF2974 domain-containing protein</fullName>
    </recommendedName>
</protein>
<evidence type="ECO:0000313" key="2">
    <source>
        <dbReference type="Proteomes" id="UP000785625"/>
    </source>
</evidence>
<dbReference type="RefSeq" id="WP_204785557.1">
    <property type="nucleotide sequence ID" value="NZ_CALVGD010000002.1"/>
</dbReference>
<dbReference type="Proteomes" id="UP000785625">
    <property type="component" value="Unassembled WGS sequence"/>
</dbReference>
<keyword evidence="2" id="KW-1185">Reference proteome</keyword>
<name>A0ABS2H2R3_9LACO</name>
<proteinExistence type="predicted"/>
<organism evidence="1 2">
    <name type="scientific">Limosilactobacillus coleohominis</name>
    <dbReference type="NCBI Taxonomy" id="181675"/>
    <lineage>
        <taxon>Bacteria</taxon>
        <taxon>Bacillati</taxon>
        <taxon>Bacillota</taxon>
        <taxon>Bacilli</taxon>
        <taxon>Lactobacillales</taxon>
        <taxon>Lactobacillaceae</taxon>
        <taxon>Limosilactobacillus</taxon>
    </lineage>
</organism>
<gene>
    <name evidence="1" type="ORF">H5975_07715</name>
</gene>
<dbReference type="InterPro" id="IPR029058">
    <property type="entry name" value="AB_hydrolase_fold"/>
</dbReference>
<comment type="caution">
    <text evidence="1">The sequence shown here is derived from an EMBL/GenBank/DDBJ whole genome shotgun (WGS) entry which is preliminary data.</text>
</comment>
<evidence type="ECO:0000313" key="1">
    <source>
        <dbReference type="EMBL" id="MBM6941334.1"/>
    </source>
</evidence>
<accession>A0ABS2H2R3</accession>
<reference evidence="1 2" key="1">
    <citation type="journal article" date="2021" name="Sci. Rep.">
        <title>The distribution of antibiotic resistance genes in chicken gut microbiota commensals.</title>
        <authorList>
            <person name="Juricova H."/>
            <person name="Matiasovicova J."/>
            <person name="Kubasova T."/>
            <person name="Cejkova D."/>
            <person name="Rychlik I."/>
        </authorList>
    </citation>
    <scope>NUCLEOTIDE SEQUENCE [LARGE SCALE GENOMIC DNA]</scope>
    <source>
        <strain evidence="1 2">An574</strain>
    </source>
</reference>